<dbReference type="Pfam" id="PF00248">
    <property type="entry name" value="Aldo_ket_red"/>
    <property type="match status" value="1"/>
</dbReference>
<sequence length="334" mass="35713">MTQTRRLGSSGPMVSALGLGCMGMSQSYGATDDAESIATIHRAIDLGCSFLDTAEVYGPFLNESLIGRALAGTTSTGPLRDRVVIATKFGWKIEGGRSIGVDSRPERIVQAVEGSLSRLGTDRIDLLYQHRVDPAVPIEEVAGTVADLVKAGKVLHFGLSEASAATITRAHSVLPVAALQSEYSLWERDLEAGIIPTLRRLGIALVPFAPLGRGFLTGSVTRAEDYPEGDRRRTDPRLIGANYDANMAAAATVREIATERGVTPGRVALAWLLGRGDDVIPIPGTRRRSHLEDNWAALDLALDAEETARLDAALPPGITAGPRYGEREMGYVDR</sequence>
<dbReference type="PANTHER" id="PTHR43625:SF40">
    <property type="entry name" value="ALDO-KETO REDUCTASE YAKC [NADP(+)]"/>
    <property type="match status" value="1"/>
</dbReference>
<dbReference type="Gene3D" id="3.20.20.100">
    <property type="entry name" value="NADP-dependent oxidoreductase domain"/>
    <property type="match status" value="1"/>
</dbReference>
<dbReference type="InterPro" id="IPR036812">
    <property type="entry name" value="NAD(P)_OxRdtase_dom_sf"/>
</dbReference>
<dbReference type="GO" id="GO:0016491">
    <property type="term" value="F:oxidoreductase activity"/>
    <property type="evidence" value="ECO:0007669"/>
    <property type="project" value="UniProtKB-KW"/>
</dbReference>
<keyword evidence="1" id="KW-0560">Oxidoreductase</keyword>
<evidence type="ECO:0000313" key="3">
    <source>
        <dbReference type="EMBL" id="KYO50192.1"/>
    </source>
</evidence>
<dbReference type="RefSeq" id="WP_062768684.1">
    <property type="nucleotide sequence ID" value="NZ_CP121045.1"/>
</dbReference>
<dbReference type="EMBL" id="LPZR01000204">
    <property type="protein sequence ID" value="KYO50192.1"/>
    <property type="molecule type" value="Genomic_DNA"/>
</dbReference>
<dbReference type="GeneID" id="97242000"/>
<comment type="caution">
    <text evidence="3">The sequence shown here is derived from an EMBL/GenBank/DDBJ whole genome shotgun (WGS) entry which is preliminary data.</text>
</comment>
<reference evidence="3 4" key="1">
    <citation type="submission" date="2015-12" db="EMBL/GenBank/DDBJ databases">
        <title>Genome sequence of Tistrella mobilis MCCC 1A02139.</title>
        <authorList>
            <person name="Lu L."/>
            <person name="Lai Q."/>
            <person name="Shao Z."/>
            <person name="Qian P."/>
        </authorList>
    </citation>
    <scope>NUCLEOTIDE SEQUENCE [LARGE SCALE GENOMIC DNA]</scope>
    <source>
        <strain evidence="3 4">MCCC 1A02139</strain>
    </source>
</reference>
<feature type="domain" description="NADP-dependent oxidoreductase" evidence="2">
    <location>
        <begin position="17"/>
        <end position="313"/>
    </location>
</feature>
<dbReference type="SUPFAM" id="SSF51430">
    <property type="entry name" value="NAD(P)-linked oxidoreductase"/>
    <property type="match status" value="1"/>
</dbReference>
<dbReference type="AlphaFoldDB" id="A0A162JZR9"/>
<dbReference type="InterPro" id="IPR050791">
    <property type="entry name" value="Aldo-Keto_reductase"/>
</dbReference>
<evidence type="ECO:0000256" key="1">
    <source>
        <dbReference type="ARBA" id="ARBA00023002"/>
    </source>
</evidence>
<organism evidence="3 4">
    <name type="scientific">Tistrella mobilis</name>
    <dbReference type="NCBI Taxonomy" id="171437"/>
    <lineage>
        <taxon>Bacteria</taxon>
        <taxon>Pseudomonadati</taxon>
        <taxon>Pseudomonadota</taxon>
        <taxon>Alphaproteobacteria</taxon>
        <taxon>Geminicoccales</taxon>
        <taxon>Geminicoccaceae</taxon>
        <taxon>Tistrella</taxon>
    </lineage>
</organism>
<name>A0A162JZR9_9PROT</name>
<protein>
    <submittedName>
        <fullName evidence="3">Aldo/keto reductase</fullName>
    </submittedName>
</protein>
<evidence type="ECO:0000313" key="4">
    <source>
        <dbReference type="Proteomes" id="UP000075787"/>
    </source>
</evidence>
<dbReference type="GO" id="GO:0005737">
    <property type="term" value="C:cytoplasm"/>
    <property type="evidence" value="ECO:0007669"/>
    <property type="project" value="TreeGrafter"/>
</dbReference>
<dbReference type="PROSITE" id="PS51257">
    <property type="entry name" value="PROKAR_LIPOPROTEIN"/>
    <property type="match status" value="1"/>
</dbReference>
<gene>
    <name evidence="3" type="ORF">AUP44_14040</name>
</gene>
<dbReference type="PANTHER" id="PTHR43625">
    <property type="entry name" value="AFLATOXIN B1 ALDEHYDE REDUCTASE"/>
    <property type="match status" value="1"/>
</dbReference>
<dbReference type="Proteomes" id="UP000075787">
    <property type="component" value="Unassembled WGS sequence"/>
</dbReference>
<dbReference type="InterPro" id="IPR023210">
    <property type="entry name" value="NADP_OxRdtase_dom"/>
</dbReference>
<proteinExistence type="predicted"/>
<dbReference type="CDD" id="cd19076">
    <property type="entry name" value="AKR_AKR13A_13D"/>
    <property type="match status" value="1"/>
</dbReference>
<accession>A0A162JZR9</accession>
<evidence type="ECO:0000259" key="2">
    <source>
        <dbReference type="Pfam" id="PF00248"/>
    </source>
</evidence>